<evidence type="ECO:0000313" key="2">
    <source>
        <dbReference type="EMBL" id="SVB87363.1"/>
    </source>
</evidence>
<feature type="transmembrane region" description="Helical" evidence="1">
    <location>
        <begin position="37"/>
        <end position="59"/>
    </location>
</feature>
<evidence type="ECO:0000256" key="1">
    <source>
        <dbReference type="SAM" id="Phobius"/>
    </source>
</evidence>
<dbReference type="EMBL" id="UINC01061610">
    <property type="protein sequence ID" value="SVB87363.1"/>
    <property type="molecule type" value="Genomic_DNA"/>
</dbReference>
<organism evidence="2">
    <name type="scientific">marine metagenome</name>
    <dbReference type="NCBI Taxonomy" id="408172"/>
    <lineage>
        <taxon>unclassified sequences</taxon>
        <taxon>metagenomes</taxon>
        <taxon>ecological metagenomes</taxon>
    </lineage>
</organism>
<name>A0A382HL37_9ZZZZ</name>
<keyword evidence="1" id="KW-1133">Transmembrane helix</keyword>
<feature type="non-terminal residue" evidence="2">
    <location>
        <position position="1"/>
    </location>
</feature>
<keyword evidence="1" id="KW-0812">Transmembrane</keyword>
<dbReference type="AlphaFoldDB" id="A0A382HL37"/>
<keyword evidence="1" id="KW-0472">Membrane</keyword>
<reference evidence="2" key="1">
    <citation type="submission" date="2018-05" db="EMBL/GenBank/DDBJ databases">
        <authorList>
            <person name="Lanie J.A."/>
            <person name="Ng W.-L."/>
            <person name="Kazmierczak K.M."/>
            <person name="Andrzejewski T.M."/>
            <person name="Davidsen T.M."/>
            <person name="Wayne K.J."/>
            <person name="Tettelin H."/>
            <person name="Glass J.I."/>
            <person name="Rusch D."/>
            <person name="Podicherti R."/>
            <person name="Tsui H.-C.T."/>
            <person name="Winkler M.E."/>
        </authorList>
    </citation>
    <scope>NUCLEOTIDE SEQUENCE</scope>
</reference>
<gene>
    <name evidence="2" type="ORF">METZ01_LOCUS240217</name>
</gene>
<protein>
    <submittedName>
        <fullName evidence="2">Uncharacterized protein</fullName>
    </submittedName>
</protein>
<sequence>VSINCLAYCVNSSTEPSGFLEMFTIILSSKFTVFKTFIVFIFLSFIGINLVISSSNSIFEAINIKKKIKTHNTPKLSSFLESIN</sequence>
<accession>A0A382HL37</accession>
<proteinExistence type="predicted"/>